<keyword evidence="5" id="KW-0547">Nucleotide-binding</keyword>
<proteinExistence type="predicted"/>
<dbReference type="SUPFAM" id="SSF82114">
    <property type="entry name" value="Riboflavin kinase-like"/>
    <property type="match status" value="1"/>
</dbReference>
<dbReference type="PANTHER" id="PTHR22749:SF6">
    <property type="entry name" value="RIBOFLAVIN KINASE"/>
    <property type="match status" value="1"/>
</dbReference>
<feature type="domain" description="Riboflavin kinase" evidence="8">
    <location>
        <begin position="1"/>
        <end position="123"/>
    </location>
</feature>
<evidence type="ECO:0000256" key="6">
    <source>
        <dbReference type="ARBA" id="ARBA00022840"/>
    </source>
</evidence>
<dbReference type="InterPro" id="IPR023465">
    <property type="entry name" value="Riboflavin_kinase_dom_sf"/>
</dbReference>
<dbReference type="InterPro" id="IPR023468">
    <property type="entry name" value="Riboflavin_kinase"/>
</dbReference>
<dbReference type="InterPro" id="IPR015865">
    <property type="entry name" value="Riboflavin_kinase_bac/euk"/>
</dbReference>
<reference evidence="9" key="1">
    <citation type="submission" date="2022-06" db="EMBL/GenBank/DDBJ databases">
        <title>Amycolatopsis iheyaensis sp. nov., a new species of the genus Amycolatopsis isolated from soil in Iheya island, Japan.</title>
        <authorList>
            <person name="Ngamcharungchit C."/>
            <person name="Kanto H."/>
            <person name="Take A."/>
            <person name="Intra B."/>
            <person name="Matsumoto A."/>
            <person name="Panbangred W."/>
            <person name="Inahashi Y."/>
        </authorList>
    </citation>
    <scope>NUCLEOTIDE SEQUENCE</scope>
    <source>
        <strain evidence="9">OK19-0408</strain>
    </source>
</reference>
<evidence type="ECO:0000256" key="1">
    <source>
        <dbReference type="ARBA" id="ARBA00012105"/>
    </source>
</evidence>
<protein>
    <recommendedName>
        <fullName evidence="1">riboflavin kinase</fullName>
        <ecNumber evidence="1">2.7.1.26</ecNumber>
    </recommendedName>
</protein>
<dbReference type="RefSeq" id="WP_257923277.1">
    <property type="nucleotide sequence ID" value="NZ_JAMXQV010000016.1"/>
</dbReference>
<organism evidence="9 10">
    <name type="scientific">Amycolatopsis iheyensis</name>
    <dbReference type="NCBI Taxonomy" id="2945988"/>
    <lineage>
        <taxon>Bacteria</taxon>
        <taxon>Bacillati</taxon>
        <taxon>Actinomycetota</taxon>
        <taxon>Actinomycetes</taxon>
        <taxon>Pseudonocardiales</taxon>
        <taxon>Pseudonocardiaceae</taxon>
        <taxon>Amycolatopsis</taxon>
    </lineage>
</organism>
<sequence length="125" mass="13667">MSVVIEGVVEHGDARGRLLGFPTANLRLPGGPEHDGVWAARVLVPELGTWPATVSVGTRPTYYAADAVRLAEAHLLDFDGDLYERTIRVELLHLLREQVACATSAELVELIRDDVTRTRAQLAPN</sequence>
<dbReference type="PANTHER" id="PTHR22749">
    <property type="entry name" value="RIBOFLAVIN KINASE/FMN ADENYLYLTRANSFERASE"/>
    <property type="match status" value="1"/>
</dbReference>
<keyword evidence="10" id="KW-1185">Reference proteome</keyword>
<dbReference type="SMART" id="SM00904">
    <property type="entry name" value="Flavokinase"/>
    <property type="match status" value="1"/>
</dbReference>
<evidence type="ECO:0000313" key="9">
    <source>
        <dbReference type="EMBL" id="MCR6486702.1"/>
    </source>
</evidence>
<gene>
    <name evidence="9" type="ORF">M8542_28135</name>
</gene>
<keyword evidence="2" id="KW-0285">Flavoprotein</keyword>
<name>A0A9X2NFA1_9PSEU</name>
<dbReference type="Gene3D" id="2.40.30.30">
    <property type="entry name" value="Riboflavin kinase-like"/>
    <property type="match status" value="1"/>
</dbReference>
<keyword evidence="6" id="KW-0067">ATP-binding</keyword>
<keyword evidence="3" id="KW-0288">FMN</keyword>
<keyword evidence="4" id="KW-0808">Transferase</keyword>
<dbReference type="GO" id="GO:0009231">
    <property type="term" value="P:riboflavin biosynthetic process"/>
    <property type="evidence" value="ECO:0007669"/>
    <property type="project" value="InterPro"/>
</dbReference>
<accession>A0A9X2NFA1</accession>
<keyword evidence="9" id="KW-0418">Kinase</keyword>
<dbReference type="GO" id="GO:0005524">
    <property type="term" value="F:ATP binding"/>
    <property type="evidence" value="ECO:0007669"/>
    <property type="project" value="UniProtKB-KW"/>
</dbReference>
<evidence type="ECO:0000256" key="5">
    <source>
        <dbReference type="ARBA" id="ARBA00022741"/>
    </source>
</evidence>
<dbReference type="AlphaFoldDB" id="A0A9X2NFA1"/>
<dbReference type="GO" id="GO:0008531">
    <property type="term" value="F:riboflavin kinase activity"/>
    <property type="evidence" value="ECO:0007669"/>
    <property type="project" value="UniProtKB-EC"/>
</dbReference>
<evidence type="ECO:0000313" key="10">
    <source>
        <dbReference type="Proteomes" id="UP001144096"/>
    </source>
</evidence>
<evidence type="ECO:0000256" key="4">
    <source>
        <dbReference type="ARBA" id="ARBA00022679"/>
    </source>
</evidence>
<dbReference type="GO" id="GO:0009398">
    <property type="term" value="P:FMN biosynthetic process"/>
    <property type="evidence" value="ECO:0007669"/>
    <property type="project" value="TreeGrafter"/>
</dbReference>
<dbReference type="Proteomes" id="UP001144096">
    <property type="component" value="Unassembled WGS sequence"/>
</dbReference>
<evidence type="ECO:0000256" key="3">
    <source>
        <dbReference type="ARBA" id="ARBA00022643"/>
    </source>
</evidence>
<evidence type="ECO:0000259" key="8">
    <source>
        <dbReference type="SMART" id="SM00904"/>
    </source>
</evidence>
<comment type="catalytic activity">
    <reaction evidence="7">
        <text>riboflavin + ATP = FMN + ADP + H(+)</text>
        <dbReference type="Rhea" id="RHEA:14357"/>
        <dbReference type="ChEBI" id="CHEBI:15378"/>
        <dbReference type="ChEBI" id="CHEBI:30616"/>
        <dbReference type="ChEBI" id="CHEBI:57986"/>
        <dbReference type="ChEBI" id="CHEBI:58210"/>
        <dbReference type="ChEBI" id="CHEBI:456216"/>
        <dbReference type="EC" id="2.7.1.26"/>
    </reaction>
</comment>
<dbReference type="EMBL" id="JAMXQV010000016">
    <property type="protein sequence ID" value="MCR6486702.1"/>
    <property type="molecule type" value="Genomic_DNA"/>
</dbReference>
<evidence type="ECO:0000256" key="2">
    <source>
        <dbReference type="ARBA" id="ARBA00022630"/>
    </source>
</evidence>
<dbReference type="Pfam" id="PF01687">
    <property type="entry name" value="Flavokinase"/>
    <property type="match status" value="1"/>
</dbReference>
<comment type="caution">
    <text evidence="9">The sequence shown here is derived from an EMBL/GenBank/DDBJ whole genome shotgun (WGS) entry which is preliminary data.</text>
</comment>
<evidence type="ECO:0000256" key="7">
    <source>
        <dbReference type="ARBA" id="ARBA00047880"/>
    </source>
</evidence>
<dbReference type="EC" id="2.7.1.26" evidence="1"/>